<dbReference type="InterPro" id="IPR002797">
    <property type="entry name" value="Polysacc_synth"/>
</dbReference>
<feature type="transmembrane region" description="Helical" evidence="6">
    <location>
        <begin position="334"/>
        <end position="359"/>
    </location>
</feature>
<organism evidence="7 8">
    <name type="scientific">Fusobacterium nucleatum</name>
    <dbReference type="NCBI Taxonomy" id="851"/>
    <lineage>
        <taxon>Bacteria</taxon>
        <taxon>Fusobacteriati</taxon>
        <taxon>Fusobacteriota</taxon>
        <taxon>Fusobacteriia</taxon>
        <taxon>Fusobacteriales</taxon>
        <taxon>Fusobacteriaceae</taxon>
        <taxon>Fusobacterium</taxon>
    </lineage>
</organism>
<feature type="transmembrane region" description="Helical" evidence="6">
    <location>
        <begin position="400"/>
        <end position="417"/>
    </location>
</feature>
<dbReference type="Proteomes" id="UP001214996">
    <property type="component" value="Chromosome"/>
</dbReference>
<keyword evidence="4 6" id="KW-1133">Transmembrane helix</keyword>
<feature type="transmembrane region" description="Helical" evidence="6">
    <location>
        <begin position="184"/>
        <end position="205"/>
    </location>
</feature>
<keyword evidence="2" id="KW-1003">Cell membrane</keyword>
<dbReference type="PANTHER" id="PTHR30250:SF11">
    <property type="entry name" value="O-ANTIGEN TRANSPORTER-RELATED"/>
    <property type="match status" value="1"/>
</dbReference>
<feature type="transmembrane region" description="Helical" evidence="6">
    <location>
        <begin position="152"/>
        <end position="172"/>
    </location>
</feature>
<evidence type="ECO:0000256" key="6">
    <source>
        <dbReference type="SAM" id="Phobius"/>
    </source>
</evidence>
<dbReference type="PANTHER" id="PTHR30250">
    <property type="entry name" value="PST FAMILY PREDICTED COLANIC ACID TRANSPORTER"/>
    <property type="match status" value="1"/>
</dbReference>
<keyword evidence="3 6" id="KW-0812">Transmembrane</keyword>
<name>A0AAX3MAS2_FUSNU</name>
<sequence length="456" mass="51881">MEKLLRILHLKKNNILDKENQTLERDRRIFLTIISGIVAQGLSNAIPLITTKFSLNYLGVEIYGLWMAITSFFSFFVFADLGLGNGLQTELSRAVGKDDNTIIKKLISSAFFLLMGISFVLILIFLFVYPYINWDSIMNVKMGNMESFLGKIIVLIVLSKLLSIPLGLIQRIQNSFQEGYKSNLWSCISVFMTLLVIMFVVFFDFGKLNLIGFSAFIPVLVLLLNIVVFFFLEKKELTPRFKYFDKKITVQLLNTGIAFFLLSILTSISLSMDTYIVAKNGTFSETSVYSITFKLVFLIIVISNMISTPLWAANGEALERGEYTWVRKKAFQMALLSLFLSVGASLFLFIIINPLLLWINKELSISFFILGGMCLLQIAVAGINPYFMILNAERKIKCQIFIFLLYSSISLTLKFYFSKIYSVAIIPWIGAILYILIVVPYIFLKAKKIVTKGEKK</sequence>
<feature type="transmembrane region" description="Helical" evidence="6">
    <location>
        <begin position="252"/>
        <end position="271"/>
    </location>
</feature>
<feature type="transmembrane region" description="Helical" evidence="6">
    <location>
        <begin position="110"/>
        <end position="132"/>
    </location>
</feature>
<feature type="transmembrane region" description="Helical" evidence="6">
    <location>
        <begin position="423"/>
        <end position="444"/>
    </location>
</feature>
<feature type="transmembrane region" description="Helical" evidence="6">
    <location>
        <begin position="29"/>
        <end position="50"/>
    </location>
</feature>
<evidence type="ECO:0000313" key="7">
    <source>
        <dbReference type="EMBL" id="WDA43784.1"/>
    </source>
</evidence>
<reference evidence="7" key="1">
    <citation type="submission" date="2023-02" db="EMBL/GenBank/DDBJ databases">
        <title>Pan-genomic study of Fusobacterium nucleatum reveals the distribution of pathogenic genes and functional clusters at subspecies and strain levels.</title>
        <authorList>
            <person name="Feng Q."/>
            <person name="Sun T."/>
        </authorList>
    </citation>
    <scope>NUCLEOTIDE SEQUENCE</scope>
    <source>
        <strain evidence="7">FNV</strain>
    </source>
</reference>
<feature type="transmembrane region" description="Helical" evidence="6">
    <location>
        <begin position="291"/>
        <end position="313"/>
    </location>
</feature>
<feature type="transmembrane region" description="Helical" evidence="6">
    <location>
        <begin position="211"/>
        <end position="232"/>
    </location>
</feature>
<accession>A0AAX3MAS2</accession>
<evidence type="ECO:0000256" key="4">
    <source>
        <dbReference type="ARBA" id="ARBA00022989"/>
    </source>
</evidence>
<dbReference type="RefSeq" id="WP_273833265.1">
    <property type="nucleotide sequence ID" value="NZ_CP117525.1"/>
</dbReference>
<dbReference type="AlphaFoldDB" id="A0AAX3MAS2"/>
<dbReference type="GO" id="GO:0005886">
    <property type="term" value="C:plasma membrane"/>
    <property type="evidence" value="ECO:0007669"/>
    <property type="project" value="UniProtKB-SubCell"/>
</dbReference>
<protein>
    <submittedName>
        <fullName evidence="7">Oligosaccharide flippase family protein</fullName>
    </submittedName>
</protein>
<keyword evidence="5 6" id="KW-0472">Membrane</keyword>
<dbReference type="InterPro" id="IPR050833">
    <property type="entry name" value="Poly_Biosynth_Transport"/>
</dbReference>
<gene>
    <name evidence="7" type="ORF">PSR69_08885</name>
</gene>
<feature type="transmembrane region" description="Helical" evidence="6">
    <location>
        <begin position="365"/>
        <end position="388"/>
    </location>
</feature>
<evidence type="ECO:0000313" key="8">
    <source>
        <dbReference type="Proteomes" id="UP001214996"/>
    </source>
</evidence>
<comment type="subcellular location">
    <subcellularLocation>
        <location evidence="1">Cell membrane</location>
        <topology evidence="1">Multi-pass membrane protein</topology>
    </subcellularLocation>
</comment>
<evidence type="ECO:0000256" key="2">
    <source>
        <dbReference type="ARBA" id="ARBA00022475"/>
    </source>
</evidence>
<proteinExistence type="predicted"/>
<dbReference type="Pfam" id="PF01943">
    <property type="entry name" value="Polysacc_synt"/>
    <property type="match status" value="1"/>
</dbReference>
<evidence type="ECO:0000256" key="3">
    <source>
        <dbReference type="ARBA" id="ARBA00022692"/>
    </source>
</evidence>
<evidence type="ECO:0000256" key="1">
    <source>
        <dbReference type="ARBA" id="ARBA00004651"/>
    </source>
</evidence>
<evidence type="ECO:0000256" key="5">
    <source>
        <dbReference type="ARBA" id="ARBA00023136"/>
    </source>
</evidence>
<feature type="transmembrane region" description="Helical" evidence="6">
    <location>
        <begin position="62"/>
        <end position="83"/>
    </location>
</feature>
<dbReference type="EMBL" id="CP117525">
    <property type="protein sequence ID" value="WDA43784.1"/>
    <property type="molecule type" value="Genomic_DNA"/>
</dbReference>